<evidence type="ECO:0000313" key="1">
    <source>
        <dbReference type="EMBL" id="ACL24863.1"/>
    </source>
</evidence>
<dbReference type="KEGG" id="cag:Cagg_1969"/>
<dbReference type="AlphaFoldDB" id="B8GBP6"/>
<accession>B8GBP6</accession>
<dbReference type="HOGENOM" id="CLU_2192318_0_0_0"/>
<dbReference type="EMBL" id="CP001337">
    <property type="protein sequence ID" value="ACL24863.1"/>
    <property type="molecule type" value="Genomic_DNA"/>
</dbReference>
<dbReference type="Proteomes" id="UP000002508">
    <property type="component" value="Chromosome"/>
</dbReference>
<organism evidence="1 2">
    <name type="scientific">Chloroflexus aggregans (strain MD-66 / DSM 9485)</name>
    <dbReference type="NCBI Taxonomy" id="326427"/>
    <lineage>
        <taxon>Bacteria</taxon>
        <taxon>Bacillati</taxon>
        <taxon>Chloroflexota</taxon>
        <taxon>Chloroflexia</taxon>
        <taxon>Chloroflexales</taxon>
        <taxon>Chloroflexineae</taxon>
        <taxon>Chloroflexaceae</taxon>
        <taxon>Chloroflexus</taxon>
    </lineage>
</organism>
<gene>
    <name evidence="1" type="ordered locus">Cagg_1969</name>
</gene>
<evidence type="ECO:0000313" key="2">
    <source>
        <dbReference type="Proteomes" id="UP000002508"/>
    </source>
</evidence>
<protein>
    <submittedName>
        <fullName evidence="1">Uncharacterized protein</fullName>
    </submittedName>
</protein>
<name>B8GBP6_CHLAD</name>
<reference evidence="1" key="1">
    <citation type="submission" date="2008-12" db="EMBL/GenBank/DDBJ databases">
        <title>Complete sequence of Chloroflexus aggregans DSM 9485.</title>
        <authorList>
            <consortium name="US DOE Joint Genome Institute"/>
            <person name="Lucas S."/>
            <person name="Copeland A."/>
            <person name="Lapidus A."/>
            <person name="Glavina del Rio T."/>
            <person name="Dalin E."/>
            <person name="Tice H."/>
            <person name="Pitluck S."/>
            <person name="Foster B."/>
            <person name="Larimer F."/>
            <person name="Land M."/>
            <person name="Hauser L."/>
            <person name="Kyrpides N."/>
            <person name="Mikhailova N."/>
            <person name="Bryant D."/>
            <person name="Richardson P."/>
        </authorList>
    </citation>
    <scope>NUCLEOTIDE SEQUENCE</scope>
    <source>
        <strain evidence="1">DSM 9485</strain>
    </source>
</reference>
<proteinExistence type="predicted"/>
<keyword evidence="2" id="KW-1185">Reference proteome</keyword>
<sequence length="108" mass="12462">MTWQRKLDRRVEVSEGELAPVRDVDERVACDTTEPLRLECIVCWTIGYAARRHMAHSRQVRVDKGVRVRYNKARYAVLICFMKDVAVASRDKLIGSMLSTCAKLKAHR</sequence>